<dbReference type="PANTHER" id="PTHR47074:SF48">
    <property type="entry name" value="POLYNUCLEOTIDYL TRANSFERASE, RIBONUCLEASE H-LIKE SUPERFAMILY PROTEIN"/>
    <property type="match status" value="1"/>
</dbReference>
<dbReference type="AlphaFoldDB" id="D7MIM0"/>
<name>D7MIM0_ARALL</name>
<evidence type="ECO:0000313" key="1">
    <source>
        <dbReference type="EMBL" id="EFH46850.1"/>
    </source>
</evidence>
<dbReference type="CDD" id="cd06222">
    <property type="entry name" value="RNase_H_like"/>
    <property type="match status" value="1"/>
</dbReference>
<dbReference type="SUPFAM" id="SSF53098">
    <property type="entry name" value="Ribonuclease H-like"/>
    <property type="match status" value="1"/>
</dbReference>
<evidence type="ECO:0000313" key="2">
    <source>
        <dbReference type="Proteomes" id="UP000008694"/>
    </source>
</evidence>
<accession>D7MIM0</accession>
<organism evidence="2">
    <name type="scientific">Arabidopsis lyrata subsp. lyrata</name>
    <name type="common">Lyre-leaved rock-cress</name>
    <dbReference type="NCBI Taxonomy" id="81972"/>
    <lineage>
        <taxon>Eukaryota</taxon>
        <taxon>Viridiplantae</taxon>
        <taxon>Streptophyta</taxon>
        <taxon>Embryophyta</taxon>
        <taxon>Tracheophyta</taxon>
        <taxon>Spermatophyta</taxon>
        <taxon>Magnoliopsida</taxon>
        <taxon>eudicotyledons</taxon>
        <taxon>Gunneridae</taxon>
        <taxon>Pentapetalae</taxon>
        <taxon>rosids</taxon>
        <taxon>malvids</taxon>
        <taxon>Brassicales</taxon>
        <taxon>Brassicaceae</taxon>
        <taxon>Camelineae</taxon>
        <taxon>Arabidopsis</taxon>
    </lineage>
</organism>
<dbReference type="InterPro" id="IPR052929">
    <property type="entry name" value="RNase_H-like_EbsB-rel"/>
</dbReference>
<dbReference type="STRING" id="81972.D7MIM0"/>
<dbReference type="Proteomes" id="UP000008694">
    <property type="component" value="Unassembled WGS sequence"/>
</dbReference>
<dbReference type="InterPro" id="IPR044730">
    <property type="entry name" value="RNase_H-like_dom_plant"/>
</dbReference>
<dbReference type="EMBL" id="GL348719">
    <property type="protein sequence ID" value="EFH46850.1"/>
    <property type="molecule type" value="Genomic_DNA"/>
</dbReference>
<keyword evidence="2" id="KW-1185">Reference proteome</keyword>
<protein>
    <submittedName>
        <fullName evidence="1">Predicted protein</fullName>
    </submittedName>
</protein>
<gene>
    <name evidence="1" type="ORF">ARALYDRAFT_659364</name>
</gene>
<dbReference type="HOGENOM" id="CLU_2362594_0_0_1"/>
<dbReference type="eggNOG" id="KOG1075">
    <property type="taxonomic scope" value="Eukaryota"/>
</dbReference>
<proteinExistence type="predicted"/>
<dbReference type="PANTHER" id="PTHR47074">
    <property type="entry name" value="BNAC02G40300D PROTEIN"/>
    <property type="match status" value="1"/>
</dbReference>
<sequence length="96" mass="11352">MGQRALPRVQTVLETELEALRWAVLTMSRFNYRRVIFESDSQHLHYEEVQIVFTRREGNKVADRIARESLSLLNYDPKLYSLMPDWVKNLVVIDSV</sequence>
<dbReference type="Gramene" id="Al_scaffold_0007_3419">
    <property type="protein sequence ID" value="Al_scaffold_0007_3419"/>
    <property type="gene ID" value="Al_scaffold_0007_3419"/>
</dbReference>
<dbReference type="InterPro" id="IPR012337">
    <property type="entry name" value="RNaseH-like_sf"/>
</dbReference>
<reference evidence="2" key="1">
    <citation type="journal article" date="2011" name="Nat. Genet.">
        <title>The Arabidopsis lyrata genome sequence and the basis of rapid genome size change.</title>
        <authorList>
            <person name="Hu T.T."/>
            <person name="Pattyn P."/>
            <person name="Bakker E.G."/>
            <person name="Cao J."/>
            <person name="Cheng J.-F."/>
            <person name="Clark R.M."/>
            <person name="Fahlgren N."/>
            <person name="Fawcett J.A."/>
            <person name="Grimwood J."/>
            <person name="Gundlach H."/>
            <person name="Haberer G."/>
            <person name="Hollister J.D."/>
            <person name="Ossowski S."/>
            <person name="Ottilar R.P."/>
            <person name="Salamov A.A."/>
            <person name="Schneeberger K."/>
            <person name="Spannagl M."/>
            <person name="Wang X."/>
            <person name="Yang L."/>
            <person name="Nasrallah M.E."/>
            <person name="Bergelson J."/>
            <person name="Carrington J.C."/>
            <person name="Gaut B.S."/>
            <person name="Schmutz J."/>
            <person name="Mayer K.F.X."/>
            <person name="Van de Peer Y."/>
            <person name="Grigoriev I.V."/>
            <person name="Nordborg M."/>
            <person name="Weigel D."/>
            <person name="Guo Y.-L."/>
        </authorList>
    </citation>
    <scope>NUCLEOTIDE SEQUENCE [LARGE SCALE GENOMIC DNA]</scope>
    <source>
        <strain evidence="2">cv. MN47</strain>
    </source>
</reference>